<name>A0ABN5ZE65_9MYCO</name>
<accession>A0ABN5ZE65</accession>
<evidence type="ECO:0000256" key="4">
    <source>
        <dbReference type="ARBA" id="ARBA00023139"/>
    </source>
</evidence>
<dbReference type="PROSITE" id="PS51257">
    <property type="entry name" value="PROKAR_LIPOPROTEIN"/>
    <property type="match status" value="1"/>
</dbReference>
<dbReference type="Proteomes" id="UP000466683">
    <property type="component" value="Chromosome"/>
</dbReference>
<gene>
    <name evidence="7" type="ORF">MBOE_38970</name>
</gene>
<evidence type="ECO:0000256" key="3">
    <source>
        <dbReference type="ARBA" id="ARBA00023136"/>
    </source>
</evidence>
<feature type="region of interest" description="Disordered" evidence="6">
    <location>
        <begin position="27"/>
        <end position="56"/>
    </location>
</feature>
<evidence type="ECO:0000256" key="2">
    <source>
        <dbReference type="ARBA" id="ARBA00022729"/>
    </source>
</evidence>
<organism evidence="7 8">
    <name type="scientific">Mycolicibacterium boenickei</name>
    <dbReference type="NCBI Taxonomy" id="146017"/>
    <lineage>
        <taxon>Bacteria</taxon>
        <taxon>Bacillati</taxon>
        <taxon>Actinomycetota</taxon>
        <taxon>Actinomycetes</taxon>
        <taxon>Mycobacteriales</taxon>
        <taxon>Mycobacteriaceae</taxon>
        <taxon>Mycolicibacterium</taxon>
    </lineage>
</organism>
<evidence type="ECO:0000256" key="6">
    <source>
        <dbReference type="SAM" id="MobiDB-lite"/>
    </source>
</evidence>
<evidence type="ECO:0000256" key="5">
    <source>
        <dbReference type="ARBA" id="ARBA00023288"/>
    </source>
</evidence>
<sequence>MTMNRVVAGAMGLLATGVVLVGCSDDKPADKSGDKPAASATDTKASDTKVSSGSNAQVKVDGSDLAGLDLNSVTCVKQGGKINVGSAAIGGQQGLGVVMTDEATPKVESLGLVYDGSALAVSEAMGVKVGSAEVKVDGDTYTITGEASGADMKNPMAGMINKPFTITVSCG</sequence>
<protein>
    <recommendedName>
        <fullName evidence="9">Lipoprotein LpqH</fullName>
    </recommendedName>
</protein>
<evidence type="ECO:0008006" key="9">
    <source>
        <dbReference type="Google" id="ProtNLM"/>
    </source>
</evidence>
<reference evidence="7 8" key="1">
    <citation type="journal article" date="2019" name="Emerg. Microbes Infect.">
        <title>Comprehensive subspecies identification of 175 nontuberculous mycobacteria species based on 7547 genomic profiles.</title>
        <authorList>
            <person name="Matsumoto Y."/>
            <person name="Kinjo T."/>
            <person name="Motooka D."/>
            <person name="Nabeya D."/>
            <person name="Jung N."/>
            <person name="Uechi K."/>
            <person name="Horii T."/>
            <person name="Iida T."/>
            <person name="Fujita J."/>
            <person name="Nakamura S."/>
        </authorList>
    </citation>
    <scope>NUCLEOTIDE SEQUENCE [LARGE SCALE GENOMIC DNA]</scope>
    <source>
        <strain evidence="7 8">JCM 15653</strain>
    </source>
</reference>
<keyword evidence="2" id="KW-0732">Signal</keyword>
<dbReference type="EMBL" id="AP022579">
    <property type="protein sequence ID" value="BBX92248.1"/>
    <property type="molecule type" value="Genomic_DNA"/>
</dbReference>
<evidence type="ECO:0000313" key="8">
    <source>
        <dbReference type="Proteomes" id="UP000466683"/>
    </source>
</evidence>
<proteinExistence type="predicted"/>
<keyword evidence="1" id="KW-1003">Cell membrane</keyword>
<keyword evidence="3" id="KW-0472">Membrane</keyword>
<dbReference type="InterPro" id="IPR008691">
    <property type="entry name" value="LpqH"/>
</dbReference>
<evidence type="ECO:0000313" key="7">
    <source>
        <dbReference type="EMBL" id="BBX92248.1"/>
    </source>
</evidence>
<keyword evidence="5" id="KW-0449">Lipoprotein</keyword>
<evidence type="ECO:0000256" key="1">
    <source>
        <dbReference type="ARBA" id="ARBA00022475"/>
    </source>
</evidence>
<keyword evidence="8" id="KW-1185">Reference proteome</keyword>
<keyword evidence="4" id="KW-0564">Palmitate</keyword>
<dbReference type="Pfam" id="PF05481">
    <property type="entry name" value="Myco_19_kDa"/>
    <property type="match status" value="1"/>
</dbReference>